<evidence type="ECO:0000313" key="3">
    <source>
        <dbReference type="EMBL" id="NJP31847.1"/>
    </source>
</evidence>
<dbReference type="InterPro" id="IPR012334">
    <property type="entry name" value="Pectin_lyas_fold"/>
</dbReference>
<gene>
    <name evidence="3" type="ORF">HCJ94_07565</name>
</gene>
<evidence type="ECO:0000313" key="4">
    <source>
        <dbReference type="Proteomes" id="UP000783871"/>
    </source>
</evidence>
<name>A0ABX0Z236_9ACTN</name>
<keyword evidence="2" id="KW-0732">Signal</keyword>
<reference evidence="3 4" key="1">
    <citation type="submission" date="2020-03" db="EMBL/GenBank/DDBJ databases">
        <title>WGS of actinomycetes isolated from Thailand.</title>
        <authorList>
            <person name="Thawai C."/>
        </authorList>
    </citation>
    <scope>NUCLEOTIDE SEQUENCE [LARGE SCALE GENOMIC DNA]</scope>
    <source>
        <strain evidence="3 4">HSS6-12</strain>
    </source>
</reference>
<organism evidence="3 4">
    <name type="scientific">Micromonospora thermarum</name>
    <dbReference type="NCBI Taxonomy" id="2720024"/>
    <lineage>
        <taxon>Bacteria</taxon>
        <taxon>Bacillati</taxon>
        <taxon>Actinomycetota</taxon>
        <taxon>Actinomycetes</taxon>
        <taxon>Micromonosporales</taxon>
        <taxon>Micromonosporaceae</taxon>
        <taxon>Micromonospora</taxon>
    </lineage>
</organism>
<proteinExistence type="predicted"/>
<protein>
    <recommendedName>
        <fullName evidence="5">CSLREA domain-containing protein</fullName>
    </recommendedName>
</protein>
<accession>A0ABX0Z236</accession>
<dbReference type="EMBL" id="JAATEO010000006">
    <property type="protein sequence ID" value="NJP31847.1"/>
    <property type="molecule type" value="Genomic_DNA"/>
</dbReference>
<feature type="chain" id="PRO_5047150656" description="CSLREA domain-containing protein" evidence="2">
    <location>
        <begin position="37"/>
        <end position="353"/>
    </location>
</feature>
<dbReference type="InterPro" id="IPR011050">
    <property type="entry name" value="Pectin_lyase_fold/virulence"/>
</dbReference>
<feature type="signal peptide" evidence="2">
    <location>
        <begin position="1"/>
        <end position="36"/>
    </location>
</feature>
<dbReference type="Gene3D" id="2.160.20.10">
    <property type="entry name" value="Single-stranded right-handed beta-helix, Pectin lyase-like"/>
    <property type="match status" value="1"/>
</dbReference>
<evidence type="ECO:0008006" key="5">
    <source>
        <dbReference type="Google" id="ProtNLM"/>
    </source>
</evidence>
<dbReference type="Proteomes" id="UP000783871">
    <property type="component" value="Unassembled WGS sequence"/>
</dbReference>
<feature type="region of interest" description="Disordered" evidence="1">
    <location>
        <begin position="32"/>
        <end position="58"/>
    </location>
</feature>
<sequence length="353" mass="36213">MKNLTNAPRIGASALAVSLTLVVAVAGAPASGSAVAQPPARYEVDSTSDAPDRAPGDGRCRTADGACTMRAAVMEANAQSDSTIVVPAGRYTLRIPPLAGRAFTDYALADTAHGNLKIFKPTTILGAGRDRTVIDGGRLDRVFTVMRPATISDLTITGGVSAPVASVYNYYGGGAALNASELTMERVRLTGNSARFGGAVQSIPFTSFTLRDSLVDDNEAGEAGGLRFDSVGLVERSTITRNRVTNPHDPTRPGELAGLGGGIDVRGVRTVTVIDSEVTENYAEDGGGGINITLAYLPGSDEDPSGPGAVELKGSVISGNTSRSGPGNCRAVRARIVDLGGNTDSDGTCATTR</sequence>
<dbReference type="RefSeq" id="WP_168000252.1">
    <property type="nucleotide sequence ID" value="NZ_JAATEO010000006.1"/>
</dbReference>
<keyword evidence="4" id="KW-1185">Reference proteome</keyword>
<comment type="caution">
    <text evidence="3">The sequence shown here is derived from an EMBL/GenBank/DDBJ whole genome shotgun (WGS) entry which is preliminary data.</text>
</comment>
<dbReference type="SUPFAM" id="SSF51126">
    <property type="entry name" value="Pectin lyase-like"/>
    <property type="match status" value="1"/>
</dbReference>
<evidence type="ECO:0000256" key="2">
    <source>
        <dbReference type="SAM" id="SignalP"/>
    </source>
</evidence>
<evidence type="ECO:0000256" key="1">
    <source>
        <dbReference type="SAM" id="MobiDB-lite"/>
    </source>
</evidence>